<dbReference type="PANTHER" id="PTHR36766:SF35">
    <property type="entry name" value="DISEASE RESISTANCE PROTEIN RGA3"/>
    <property type="match status" value="1"/>
</dbReference>
<dbReference type="Gene3D" id="1.20.5.4130">
    <property type="match status" value="1"/>
</dbReference>
<dbReference type="FunFam" id="1.10.10.10:FF:000322">
    <property type="entry name" value="Probable disease resistance protein At1g63360"/>
    <property type="match status" value="1"/>
</dbReference>
<evidence type="ECO:0000313" key="8">
    <source>
        <dbReference type="EnsemblPlants" id="AUR62036314-RA:cds"/>
    </source>
</evidence>
<evidence type="ECO:0000256" key="3">
    <source>
        <dbReference type="ARBA" id="ARBA00022821"/>
    </source>
</evidence>
<dbReference type="Gramene" id="AUR62036314-RA">
    <property type="protein sequence ID" value="AUR62036314-RA:cds"/>
    <property type="gene ID" value="AUR62036314"/>
</dbReference>
<dbReference type="InterPro" id="IPR027417">
    <property type="entry name" value="P-loop_NTPase"/>
</dbReference>
<evidence type="ECO:0000256" key="2">
    <source>
        <dbReference type="ARBA" id="ARBA00022741"/>
    </source>
</evidence>
<evidence type="ECO:0000313" key="9">
    <source>
        <dbReference type="Proteomes" id="UP000596660"/>
    </source>
</evidence>
<dbReference type="Proteomes" id="UP000596660">
    <property type="component" value="Unplaced"/>
</dbReference>
<dbReference type="InterPro" id="IPR058922">
    <property type="entry name" value="WHD_DRP"/>
</dbReference>
<proteinExistence type="predicted"/>
<evidence type="ECO:0000256" key="4">
    <source>
        <dbReference type="ARBA" id="ARBA00022840"/>
    </source>
</evidence>
<reference evidence="8" key="1">
    <citation type="journal article" date="2017" name="Nature">
        <title>The genome of Chenopodium quinoa.</title>
        <authorList>
            <person name="Jarvis D.E."/>
            <person name="Ho Y.S."/>
            <person name="Lightfoot D.J."/>
            <person name="Schmoeckel S.M."/>
            <person name="Li B."/>
            <person name="Borm T.J.A."/>
            <person name="Ohyanagi H."/>
            <person name="Mineta K."/>
            <person name="Michell C.T."/>
            <person name="Saber N."/>
            <person name="Kharbatia N.M."/>
            <person name="Rupper R.R."/>
            <person name="Sharp A.R."/>
            <person name="Dally N."/>
            <person name="Boughton B.A."/>
            <person name="Woo Y.H."/>
            <person name="Gao G."/>
            <person name="Schijlen E.G.W.M."/>
            <person name="Guo X."/>
            <person name="Momin A.A."/>
            <person name="Negrao S."/>
            <person name="Al-Babili S."/>
            <person name="Gehring C."/>
            <person name="Roessner U."/>
            <person name="Jung C."/>
            <person name="Murphy K."/>
            <person name="Arold S.T."/>
            <person name="Gojobori T."/>
            <person name="van der Linden C.G."/>
            <person name="van Loo E.N."/>
            <person name="Jellen E.N."/>
            <person name="Maughan P.J."/>
            <person name="Tester M."/>
        </authorList>
    </citation>
    <scope>NUCLEOTIDE SEQUENCE [LARGE SCALE GENOMIC DNA]</scope>
    <source>
        <strain evidence="8">cv. PI 614886</strain>
    </source>
</reference>
<dbReference type="Pfam" id="PF23559">
    <property type="entry name" value="WHD_DRP"/>
    <property type="match status" value="1"/>
</dbReference>
<dbReference type="Pfam" id="PF00931">
    <property type="entry name" value="NB-ARC"/>
    <property type="match status" value="1"/>
</dbReference>
<dbReference type="Gene3D" id="1.10.10.10">
    <property type="entry name" value="Winged helix-like DNA-binding domain superfamily/Winged helix DNA-binding domain"/>
    <property type="match status" value="1"/>
</dbReference>
<sequence>MAEAIVFGIAQEVLKNLGSKALAEIASAWGFKDQIKKLTDTINTIKGKLSDAEERQADDDVRGWLDRLTTVVYAADDLFDEFATIAARKQLMGGNKKVQTFFSRNNQIAFAFRVSRKIKKIREKLDDIVSDGTRFNFVPCSHEKRRVMTRPMRDQTYSFVHAEEVIGRDDDKKFVLDMLLASSSTDGEHAQRDKMLPVISIVGMGGMGKTTLAKLIFNDLQVEECFEMRLWVCVSDLFDIKEITEKILKSATNAKITKLEMEQLQGQLRKEVGDKKYLLVLDDVRNEIREKWLELRDLLKIGRKGSKIMVTTRSRNVAEIMGTFPPHELQGLSEEKSWELFKNRQLVEVGKEIVKKCGKLPLAIRTIGSLLYGKEERKWLSIKDTSLAKIPESQSDIMSILMLSYHHLWSPLKNCFAYCSLFPKDTKLKKELLKELWMAEGFIIPVINENQSLDEAAEDYFQTLLQRGFFQDITKDEWGDIAGCKMHDLMHDLAQEVAGVKYKFANLMTKSSTCPLLIVCPRRGKFQLAC</sequence>
<dbReference type="OMA" id="PPHELAM"/>
<evidence type="ECO:0000256" key="1">
    <source>
        <dbReference type="ARBA" id="ARBA00022737"/>
    </source>
</evidence>
<dbReference type="AlphaFoldDB" id="A0A803MWE9"/>
<dbReference type="Gene3D" id="3.40.50.300">
    <property type="entry name" value="P-loop containing nucleotide triphosphate hydrolases"/>
    <property type="match status" value="1"/>
</dbReference>
<name>A0A803MWE9_CHEQI</name>
<dbReference type="GO" id="GO:0043531">
    <property type="term" value="F:ADP binding"/>
    <property type="evidence" value="ECO:0007669"/>
    <property type="project" value="InterPro"/>
</dbReference>
<keyword evidence="4" id="KW-0067">ATP-binding</keyword>
<dbReference type="FunFam" id="3.40.50.300:FF:001091">
    <property type="entry name" value="Probable disease resistance protein At1g61300"/>
    <property type="match status" value="1"/>
</dbReference>
<evidence type="ECO:0000259" key="7">
    <source>
        <dbReference type="Pfam" id="PF23559"/>
    </source>
</evidence>
<feature type="domain" description="Disease resistance N-terminal" evidence="6">
    <location>
        <begin position="11"/>
        <end position="96"/>
    </location>
</feature>
<keyword evidence="1" id="KW-0677">Repeat</keyword>
<dbReference type="GO" id="GO:0005524">
    <property type="term" value="F:ATP binding"/>
    <property type="evidence" value="ECO:0007669"/>
    <property type="project" value="UniProtKB-KW"/>
</dbReference>
<dbReference type="SUPFAM" id="SSF52540">
    <property type="entry name" value="P-loop containing nucleoside triphosphate hydrolases"/>
    <property type="match status" value="1"/>
</dbReference>
<protein>
    <recommendedName>
        <fullName evidence="10">Disease resistance protein RGA3</fullName>
    </recommendedName>
</protein>
<keyword evidence="3" id="KW-0611">Plant defense</keyword>
<feature type="domain" description="NB-ARC" evidence="5">
    <location>
        <begin position="196"/>
        <end position="344"/>
    </location>
</feature>
<dbReference type="PANTHER" id="PTHR36766">
    <property type="entry name" value="PLANT BROAD-SPECTRUM MILDEW RESISTANCE PROTEIN RPW8"/>
    <property type="match status" value="1"/>
</dbReference>
<reference evidence="8" key="2">
    <citation type="submission" date="2021-03" db="UniProtKB">
        <authorList>
            <consortium name="EnsemblPlants"/>
        </authorList>
    </citation>
    <scope>IDENTIFICATION</scope>
</reference>
<dbReference type="GO" id="GO:0006952">
    <property type="term" value="P:defense response"/>
    <property type="evidence" value="ECO:0007669"/>
    <property type="project" value="UniProtKB-KW"/>
</dbReference>
<keyword evidence="9" id="KW-1185">Reference proteome</keyword>
<evidence type="ECO:0000259" key="6">
    <source>
        <dbReference type="Pfam" id="PF18052"/>
    </source>
</evidence>
<dbReference type="InterPro" id="IPR002182">
    <property type="entry name" value="NB-ARC"/>
</dbReference>
<evidence type="ECO:0000259" key="5">
    <source>
        <dbReference type="Pfam" id="PF00931"/>
    </source>
</evidence>
<dbReference type="InterPro" id="IPR041118">
    <property type="entry name" value="Rx_N"/>
</dbReference>
<dbReference type="Pfam" id="PF18052">
    <property type="entry name" value="Rx_N"/>
    <property type="match status" value="1"/>
</dbReference>
<dbReference type="PRINTS" id="PR00364">
    <property type="entry name" value="DISEASERSIST"/>
</dbReference>
<feature type="domain" description="Disease resistance protein winged helix" evidence="7">
    <location>
        <begin position="421"/>
        <end position="494"/>
    </location>
</feature>
<dbReference type="InterPro" id="IPR036388">
    <property type="entry name" value="WH-like_DNA-bd_sf"/>
</dbReference>
<evidence type="ECO:0008006" key="10">
    <source>
        <dbReference type="Google" id="ProtNLM"/>
    </source>
</evidence>
<dbReference type="Gene3D" id="1.10.8.430">
    <property type="entry name" value="Helical domain of apoptotic protease-activating factors"/>
    <property type="match status" value="1"/>
</dbReference>
<accession>A0A803MWE9</accession>
<dbReference type="InterPro" id="IPR042197">
    <property type="entry name" value="Apaf_helical"/>
</dbReference>
<keyword evidence="2" id="KW-0547">Nucleotide-binding</keyword>
<dbReference type="EnsemblPlants" id="AUR62036314-RA">
    <property type="protein sequence ID" value="AUR62036314-RA:cds"/>
    <property type="gene ID" value="AUR62036314"/>
</dbReference>
<organism evidence="8 9">
    <name type="scientific">Chenopodium quinoa</name>
    <name type="common">Quinoa</name>
    <dbReference type="NCBI Taxonomy" id="63459"/>
    <lineage>
        <taxon>Eukaryota</taxon>
        <taxon>Viridiplantae</taxon>
        <taxon>Streptophyta</taxon>
        <taxon>Embryophyta</taxon>
        <taxon>Tracheophyta</taxon>
        <taxon>Spermatophyta</taxon>
        <taxon>Magnoliopsida</taxon>
        <taxon>eudicotyledons</taxon>
        <taxon>Gunneridae</taxon>
        <taxon>Pentapetalae</taxon>
        <taxon>Caryophyllales</taxon>
        <taxon>Chenopodiaceae</taxon>
        <taxon>Chenopodioideae</taxon>
        <taxon>Atripliceae</taxon>
        <taxon>Chenopodium</taxon>
    </lineage>
</organism>